<protein>
    <submittedName>
        <fullName evidence="1">Uncharacterized protein</fullName>
    </submittedName>
</protein>
<accession>A0ABV3J6G4</accession>
<organism evidence="1 2">
    <name type="scientific">Streptomyces werraensis</name>
    <dbReference type="NCBI Taxonomy" id="68284"/>
    <lineage>
        <taxon>Bacteria</taxon>
        <taxon>Bacillati</taxon>
        <taxon>Actinomycetota</taxon>
        <taxon>Actinomycetes</taxon>
        <taxon>Kitasatosporales</taxon>
        <taxon>Streptomycetaceae</taxon>
        <taxon>Streptomyces</taxon>
    </lineage>
</organism>
<evidence type="ECO:0000313" key="1">
    <source>
        <dbReference type="EMBL" id="MEV5243752.1"/>
    </source>
</evidence>
<sequence>MPIHHGEPEAGPACAVVEVQCGALVDQIAGDGDDLLPLVGGVLA</sequence>
<comment type="caution">
    <text evidence="1">The sequence shown here is derived from an EMBL/GenBank/DDBJ whole genome shotgun (WGS) entry which is preliminary data.</text>
</comment>
<dbReference type="EMBL" id="JBFATE010000001">
    <property type="protein sequence ID" value="MEV5243752.1"/>
    <property type="molecule type" value="Genomic_DNA"/>
</dbReference>
<keyword evidence="2" id="KW-1185">Reference proteome</keyword>
<dbReference type="Proteomes" id="UP001552527">
    <property type="component" value="Unassembled WGS sequence"/>
</dbReference>
<evidence type="ECO:0000313" key="2">
    <source>
        <dbReference type="Proteomes" id="UP001552527"/>
    </source>
</evidence>
<proteinExistence type="predicted"/>
<name>A0ABV3J6G4_9ACTN</name>
<dbReference type="RefSeq" id="WP_364017929.1">
    <property type="nucleotide sequence ID" value="NZ_JBFATD010000015.1"/>
</dbReference>
<reference evidence="1 2" key="1">
    <citation type="submission" date="2024-06" db="EMBL/GenBank/DDBJ databases">
        <title>The Natural Products Discovery Center: Release of the First 8490 Sequenced Strains for Exploring Actinobacteria Biosynthetic Diversity.</title>
        <authorList>
            <person name="Kalkreuter E."/>
            <person name="Kautsar S.A."/>
            <person name="Yang D."/>
            <person name="Bader C.D."/>
            <person name="Teijaro C.N."/>
            <person name="Fluegel L."/>
            <person name="Davis C.M."/>
            <person name="Simpson J.R."/>
            <person name="Lauterbach L."/>
            <person name="Steele A.D."/>
            <person name="Gui C."/>
            <person name="Meng S."/>
            <person name="Li G."/>
            <person name="Viehrig K."/>
            <person name="Ye F."/>
            <person name="Su P."/>
            <person name="Kiefer A.F."/>
            <person name="Nichols A."/>
            <person name="Cepeda A.J."/>
            <person name="Yan W."/>
            <person name="Fan B."/>
            <person name="Jiang Y."/>
            <person name="Adhikari A."/>
            <person name="Zheng C.-J."/>
            <person name="Schuster L."/>
            <person name="Cowan T.M."/>
            <person name="Smanski M.J."/>
            <person name="Chevrette M.G."/>
            <person name="De Carvalho L.P.S."/>
            <person name="Shen B."/>
        </authorList>
    </citation>
    <scope>NUCLEOTIDE SEQUENCE [LARGE SCALE GENOMIC DNA]</scope>
    <source>
        <strain evidence="1 2">NPDC052768</strain>
    </source>
</reference>
<gene>
    <name evidence="1" type="ORF">AB0K95_00535</name>
</gene>